<organism evidence="1 2">
    <name type="scientific">Acinetobacter bereziniae</name>
    <name type="common">Acinetobacter genomosp. 10</name>
    <dbReference type="NCBI Taxonomy" id="106648"/>
    <lineage>
        <taxon>Bacteria</taxon>
        <taxon>Pseudomonadati</taxon>
        <taxon>Pseudomonadota</taxon>
        <taxon>Gammaproteobacteria</taxon>
        <taxon>Moraxellales</taxon>
        <taxon>Moraxellaceae</taxon>
        <taxon>Acinetobacter</taxon>
    </lineage>
</organism>
<evidence type="ECO:0000313" key="2">
    <source>
        <dbReference type="Proteomes" id="UP000490535"/>
    </source>
</evidence>
<reference evidence="2" key="1">
    <citation type="journal article" date="2020" name="MBio">
        <title>Horizontal gene transfer to a defensive symbiont with a reduced genome amongst a multipartite beetle microbiome.</title>
        <authorList>
            <person name="Waterworth S.C."/>
            <person name="Florez L.V."/>
            <person name="Rees E.R."/>
            <person name="Hertweck C."/>
            <person name="Kaltenpoth M."/>
            <person name="Kwan J.C."/>
        </authorList>
    </citation>
    <scope>NUCLEOTIDE SEQUENCE [LARGE SCALE GENOMIC DNA]</scope>
</reference>
<protein>
    <recommendedName>
        <fullName evidence="3">Phage tail assembly protein</fullName>
    </recommendedName>
</protein>
<evidence type="ECO:0008006" key="3">
    <source>
        <dbReference type="Google" id="ProtNLM"/>
    </source>
</evidence>
<accession>A0A833U0D0</accession>
<comment type="caution">
    <text evidence="1">The sequence shown here is derived from an EMBL/GenBank/DDBJ whole genome shotgun (WGS) entry which is preliminary data.</text>
</comment>
<dbReference type="Proteomes" id="UP000490535">
    <property type="component" value="Unassembled WGS sequence"/>
</dbReference>
<gene>
    <name evidence="1" type="ORF">GAK29_00877</name>
</gene>
<evidence type="ECO:0000313" key="1">
    <source>
        <dbReference type="EMBL" id="KAF1027071.1"/>
    </source>
</evidence>
<sequence length="99" mass="11224">MSIKDLNQENEQKFETPYSLQLIAPVDGPDGGKISHINLQEPTIAEIEVLTTNTQKFNSIKAFQIMLANHSELDVPTIKKIGARDFSAIQKYYDYFFGD</sequence>
<proteinExistence type="predicted"/>
<dbReference type="EMBL" id="WNDP01000014">
    <property type="protein sequence ID" value="KAF1027071.1"/>
    <property type="molecule type" value="Genomic_DNA"/>
</dbReference>
<dbReference type="AlphaFoldDB" id="A0A833U0D0"/>
<name>A0A833U0D0_ACIBZ</name>